<dbReference type="EMBL" id="JANBQF010000464">
    <property type="protein sequence ID" value="KAJ2000951.1"/>
    <property type="molecule type" value="Genomic_DNA"/>
</dbReference>
<evidence type="ECO:0000256" key="1">
    <source>
        <dbReference type="ARBA" id="ARBA00005578"/>
    </source>
</evidence>
<dbReference type="GO" id="GO:0005759">
    <property type="term" value="C:mitochondrial matrix"/>
    <property type="evidence" value="ECO:0007669"/>
    <property type="project" value="TreeGrafter"/>
</dbReference>
<dbReference type="SUPFAM" id="SSF82657">
    <property type="entry name" value="BolA-like"/>
    <property type="match status" value="1"/>
</dbReference>
<comment type="similarity">
    <text evidence="1 2">Belongs to the BolA/IbaG family.</text>
</comment>
<accession>A0A9W8EI86</accession>
<evidence type="ECO:0008006" key="6">
    <source>
        <dbReference type="Google" id="ProtNLM"/>
    </source>
</evidence>
<keyword evidence="5" id="KW-1185">Reference proteome</keyword>
<dbReference type="OrthoDB" id="4983at2759"/>
<dbReference type="PANTHER" id="PTHR46188">
    <property type="entry name" value="BOLA-LIKE PROTEIN 3"/>
    <property type="match status" value="1"/>
</dbReference>
<dbReference type="AlphaFoldDB" id="A0A9W8EI86"/>
<evidence type="ECO:0000313" key="5">
    <source>
        <dbReference type="Proteomes" id="UP001150907"/>
    </source>
</evidence>
<proteinExistence type="inferred from homology"/>
<comment type="caution">
    <text evidence="4">The sequence shown here is derived from an EMBL/GenBank/DDBJ whole genome shotgun (WGS) entry which is preliminary data.</text>
</comment>
<feature type="compositionally biased region" description="Acidic residues" evidence="3">
    <location>
        <begin position="111"/>
        <end position="122"/>
    </location>
</feature>
<dbReference type="InterPro" id="IPR036065">
    <property type="entry name" value="BolA-like_sf"/>
</dbReference>
<dbReference type="Pfam" id="PF01722">
    <property type="entry name" value="BolA"/>
    <property type="match status" value="1"/>
</dbReference>
<protein>
    <recommendedName>
        <fullName evidence="6">BolA-like protein</fullName>
    </recommendedName>
</protein>
<dbReference type="Gene3D" id="3.10.20.90">
    <property type="entry name" value="Phosphatidylinositol 3-kinase Catalytic Subunit, Chain A, domain 1"/>
    <property type="match status" value="1"/>
</dbReference>
<feature type="region of interest" description="Disordered" evidence="3">
    <location>
        <begin position="86"/>
        <end position="122"/>
    </location>
</feature>
<evidence type="ECO:0000256" key="3">
    <source>
        <dbReference type="SAM" id="MobiDB-lite"/>
    </source>
</evidence>
<organism evidence="4 5">
    <name type="scientific">Coemansia thaxteri</name>
    <dbReference type="NCBI Taxonomy" id="2663907"/>
    <lineage>
        <taxon>Eukaryota</taxon>
        <taxon>Fungi</taxon>
        <taxon>Fungi incertae sedis</taxon>
        <taxon>Zoopagomycota</taxon>
        <taxon>Kickxellomycotina</taxon>
        <taxon>Kickxellomycetes</taxon>
        <taxon>Kickxellales</taxon>
        <taxon>Kickxellaceae</taxon>
        <taxon>Coemansia</taxon>
    </lineage>
</organism>
<dbReference type="PANTHER" id="PTHR46188:SF1">
    <property type="entry name" value="BOLA-LIKE PROTEIN 3"/>
    <property type="match status" value="1"/>
</dbReference>
<reference evidence="4" key="1">
    <citation type="submission" date="2022-07" db="EMBL/GenBank/DDBJ databases">
        <title>Phylogenomic reconstructions and comparative analyses of Kickxellomycotina fungi.</title>
        <authorList>
            <person name="Reynolds N.K."/>
            <person name="Stajich J.E."/>
            <person name="Barry K."/>
            <person name="Grigoriev I.V."/>
            <person name="Crous P."/>
            <person name="Smith M.E."/>
        </authorList>
    </citation>
    <scope>NUCLEOTIDE SEQUENCE</scope>
    <source>
        <strain evidence="4">IMI 214461</strain>
    </source>
</reference>
<evidence type="ECO:0000256" key="2">
    <source>
        <dbReference type="RuleBase" id="RU003860"/>
    </source>
</evidence>
<dbReference type="InterPro" id="IPR052275">
    <property type="entry name" value="Mt_Fe-S_assembly_factor"/>
</dbReference>
<evidence type="ECO:0000313" key="4">
    <source>
        <dbReference type="EMBL" id="KAJ2000951.1"/>
    </source>
</evidence>
<dbReference type="Proteomes" id="UP001150907">
    <property type="component" value="Unassembled WGS sequence"/>
</dbReference>
<gene>
    <name evidence="4" type="ORF">H4R26_004371</name>
</gene>
<dbReference type="InterPro" id="IPR002634">
    <property type="entry name" value="BolA"/>
</dbReference>
<sequence length="122" mass="13288">MISAEDIQLKLETALDDISALIQVVDKSASGCGQMFDVTIASDKFKGLLPLRRHRLVHDILKDELAVIHALSLFLYTKAQYDAKFPPVPATGNNQAQDEHGDIKAATAEEQVQDENDGPSGN</sequence>
<name>A0A9W8EI86_9FUNG</name>